<name>A0A3G6RIN0_CHRLC</name>
<gene>
    <name evidence="3" type="ORF">C1637_14370</name>
    <name evidence="2" type="ORF">EG342_18195</name>
</gene>
<protein>
    <submittedName>
        <fullName evidence="3">GNAT family N-acetyltransferase</fullName>
    </submittedName>
</protein>
<dbReference type="CDD" id="cd04301">
    <property type="entry name" value="NAT_SF"/>
    <property type="match status" value="1"/>
</dbReference>
<dbReference type="InterPro" id="IPR000182">
    <property type="entry name" value="GNAT_dom"/>
</dbReference>
<dbReference type="OrthoDB" id="758560at2"/>
<proteinExistence type="predicted"/>
<dbReference type="RefSeq" id="WP_103292417.1">
    <property type="nucleotide sequence ID" value="NZ_CP033924.1"/>
</dbReference>
<dbReference type="Pfam" id="PF00583">
    <property type="entry name" value="Acetyltransf_1"/>
    <property type="match status" value="1"/>
</dbReference>
<dbReference type="Proteomes" id="UP000279972">
    <property type="component" value="Chromosome"/>
</dbReference>
<keyword evidence="5" id="KW-1185">Reference proteome</keyword>
<dbReference type="PROSITE" id="PS51186">
    <property type="entry name" value="GNAT"/>
    <property type="match status" value="1"/>
</dbReference>
<dbReference type="Proteomes" id="UP000236262">
    <property type="component" value="Unassembled WGS sequence"/>
</dbReference>
<feature type="domain" description="N-acetyltransferase" evidence="1">
    <location>
        <begin position="1"/>
        <end position="166"/>
    </location>
</feature>
<evidence type="ECO:0000313" key="4">
    <source>
        <dbReference type="Proteomes" id="UP000236262"/>
    </source>
</evidence>
<evidence type="ECO:0000313" key="2">
    <source>
        <dbReference type="EMBL" id="AZA83693.1"/>
    </source>
</evidence>
<dbReference type="EMBL" id="CP033924">
    <property type="protein sequence ID" value="AZA83693.1"/>
    <property type="molecule type" value="Genomic_DNA"/>
</dbReference>
<reference evidence="3 4" key="1">
    <citation type="submission" date="2018-01" db="EMBL/GenBank/DDBJ databases">
        <title>Draft genome sequences of Chryseobacterium lactis NCTC11390, Chryseobacterium oncorhynchi 701B-08, and Chryseobacterium viscerum 687B-08.</title>
        <authorList>
            <person name="Jeong J.-J."/>
            <person name="Lee Y.J."/>
            <person name="Park B."/>
            <person name="Choi I.-G."/>
            <person name="Kim K.D."/>
        </authorList>
    </citation>
    <scope>NUCLEOTIDE SEQUENCE [LARGE SCALE GENOMIC DNA]</scope>
    <source>
        <strain evidence="3 4">NCTC11390</strain>
    </source>
</reference>
<sequence length="167" mass="19674">MIVNTSLQDIGEVFEVYKIASDFKKKISGVQWPEFDRNMIEAEIKENRHWKIMVDDSIACVWSITYEDYQVWDDRNAEPSIYIHRIATHPDFKGKKFVEQIVEWAKQFAKENNKLYVRMDTTAGNQRLTDYYVKCGFSHLGPKKMTDTEGLPAHYHNATMELFQLEV</sequence>
<dbReference type="Gene3D" id="3.40.630.30">
    <property type="match status" value="1"/>
</dbReference>
<dbReference type="GO" id="GO:0016747">
    <property type="term" value="F:acyltransferase activity, transferring groups other than amino-acyl groups"/>
    <property type="evidence" value="ECO:0007669"/>
    <property type="project" value="InterPro"/>
</dbReference>
<reference evidence="2 5" key="2">
    <citation type="submission" date="2018-11" db="EMBL/GenBank/DDBJ databases">
        <title>Proposal to divide the Flavobacteriaceae and reorganize its genera based on Amino Acid Identity values calculated from whole genome sequences.</title>
        <authorList>
            <person name="Nicholson A.C."/>
            <person name="Gulvik C.A."/>
            <person name="Whitney A.M."/>
            <person name="Humrighouse B.W."/>
            <person name="Bell M."/>
            <person name="Holmes B."/>
            <person name="Steigerwalt A.G."/>
            <person name="Villarma A."/>
            <person name="Sheth M."/>
            <person name="Batra D."/>
            <person name="Pryor J."/>
            <person name="Bernardet J.-F."/>
            <person name="Hugo C."/>
            <person name="Kampfer P."/>
            <person name="Newman J."/>
            <person name="McQuiston J.R."/>
        </authorList>
    </citation>
    <scope>NUCLEOTIDE SEQUENCE [LARGE SCALE GENOMIC DNA]</scope>
    <source>
        <strain evidence="2 5">KC_1864</strain>
    </source>
</reference>
<dbReference type="InterPro" id="IPR016181">
    <property type="entry name" value="Acyl_CoA_acyltransferase"/>
</dbReference>
<organism evidence="3 4">
    <name type="scientific">Chryseobacterium lactis</name>
    <dbReference type="NCBI Taxonomy" id="1241981"/>
    <lineage>
        <taxon>Bacteria</taxon>
        <taxon>Pseudomonadati</taxon>
        <taxon>Bacteroidota</taxon>
        <taxon>Flavobacteriia</taxon>
        <taxon>Flavobacteriales</taxon>
        <taxon>Weeksellaceae</taxon>
        <taxon>Chryseobacterium group</taxon>
        <taxon>Chryseobacterium</taxon>
    </lineage>
</organism>
<dbReference type="EMBL" id="PPEH01000005">
    <property type="protein sequence ID" value="PNW13014.1"/>
    <property type="molecule type" value="Genomic_DNA"/>
</dbReference>
<evidence type="ECO:0000259" key="1">
    <source>
        <dbReference type="PROSITE" id="PS51186"/>
    </source>
</evidence>
<evidence type="ECO:0000313" key="5">
    <source>
        <dbReference type="Proteomes" id="UP000279972"/>
    </source>
</evidence>
<evidence type="ECO:0000313" key="3">
    <source>
        <dbReference type="EMBL" id="PNW13014.1"/>
    </source>
</evidence>
<dbReference type="KEGG" id="clac:EG342_18195"/>
<accession>A0A3G6RIN0</accession>
<dbReference type="SUPFAM" id="SSF55729">
    <property type="entry name" value="Acyl-CoA N-acyltransferases (Nat)"/>
    <property type="match status" value="1"/>
</dbReference>
<dbReference type="AlphaFoldDB" id="A0A3G6RIN0"/>